<proteinExistence type="predicted"/>
<name>A0ACD4D5U0_9HYPH</name>
<evidence type="ECO:0000313" key="1">
    <source>
        <dbReference type="EMBL" id="UXN61172.1"/>
    </source>
</evidence>
<evidence type="ECO:0000313" key="2">
    <source>
        <dbReference type="Proteomes" id="UP001061991"/>
    </source>
</evidence>
<dbReference type="EMBL" id="CP104973">
    <property type="protein sequence ID" value="UXN61172.1"/>
    <property type="molecule type" value="Genomic_DNA"/>
</dbReference>
<organism evidence="1 2">
    <name type="scientific">Phyllobacterium zundukense</name>
    <dbReference type="NCBI Taxonomy" id="1867719"/>
    <lineage>
        <taxon>Bacteria</taxon>
        <taxon>Pseudomonadati</taxon>
        <taxon>Pseudomonadota</taxon>
        <taxon>Alphaproteobacteria</taxon>
        <taxon>Hyphomicrobiales</taxon>
        <taxon>Phyllobacteriaceae</taxon>
        <taxon>Phyllobacterium</taxon>
    </lineage>
</organism>
<gene>
    <name evidence="1" type="ORF">N8E88_13830</name>
</gene>
<protein>
    <submittedName>
        <fullName evidence="1">Uncharacterized protein</fullName>
    </submittedName>
</protein>
<sequence>MATFYIMNDPETNALWLVNSETQTVEPLDRDLIASSGLAGSEFIDSIANRPGNIFAADASRSDATGRAHSSGMVMTAGRRNDPSDRAHFFGPASKEADIVVTVNARDETSDRAHSSSPVVDSVYRSNPSERAHSAGPVVDRVYRSNPSERAHSAGPVVDSMYRSNPSEHAHSAGPVVASGYRSNPSERAHSAGPAALN</sequence>
<dbReference type="Proteomes" id="UP001061991">
    <property type="component" value="Chromosome"/>
</dbReference>
<keyword evidence="2" id="KW-1185">Reference proteome</keyword>
<reference evidence="1" key="1">
    <citation type="submission" date="2022-09" db="EMBL/GenBank/DDBJ databases">
        <title>Interaction between co-microsymbionts with complementary sets of symbiotic genes in legume-rhizobium systems.</title>
        <authorList>
            <person name="Safronova V."/>
            <person name="Sazanova A."/>
            <person name="Afonin A."/>
            <person name="Chirak E."/>
        </authorList>
    </citation>
    <scope>NUCLEOTIDE SEQUENCE</scope>
    <source>
        <strain evidence="1">A18/3m</strain>
    </source>
</reference>
<accession>A0ACD4D5U0</accession>